<reference evidence="2 3" key="1">
    <citation type="submission" date="2024-01" db="EMBL/GenBank/DDBJ databases">
        <title>The genome of the rayed Mediterranean limpet Patella caerulea (Linnaeus, 1758).</title>
        <authorList>
            <person name="Anh-Thu Weber A."/>
            <person name="Halstead-Nussloch G."/>
        </authorList>
    </citation>
    <scope>NUCLEOTIDE SEQUENCE [LARGE SCALE GENOMIC DNA]</scope>
    <source>
        <strain evidence="2">AATW-2023a</strain>
        <tissue evidence="2">Whole specimen</tissue>
    </source>
</reference>
<dbReference type="Proteomes" id="UP001347796">
    <property type="component" value="Unassembled WGS sequence"/>
</dbReference>
<feature type="coiled-coil region" evidence="1">
    <location>
        <begin position="90"/>
        <end position="192"/>
    </location>
</feature>
<name>A0AAN8FW13_PATCE</name>
<evidence type="ECO:0000313" key="3">
    <source>
        <dbReference type="Proteomes" id="UP001347796"/>
    </source>
</evidence>
<keyword evidence="1" id="KW-0175">Coiled coil</keyword>
<keyword evidence="3" id="KW-1185">Reference proteome</keyword>
<dbReference type="EMBL" id="JAZGQO010000021">
    <property type="protein sequence ID" value="KAK6165307.1"/>
    <property type="molecule type" value="Genomic_DNA"/>
</dbReference>
<comment type="caution">
    <text evidence="2">The sequence shown here is derived from an EMBL/GenBank/DDBJ whole genome shotgun (WGS) entry which is preliminary data.</text>
</comment>
<evidence type="ECO:0000256" key="1">
    <source>
        <dbReference type="SAM" id="Coils"/>
    </source>
</evidence>
<organism evidence="2 3">
    <name type="scientific">Patella caerulea</name>
    <name type="common">Rayed Mediterranean limpet</name>
    <dbReference type="NCBI Taxonomy" id="87958"/>
    <lineage>
        <taxon>Eukaryota</taxon>
        <taxon>Metazoa</taxon>
        <taxon>Spiralia</taxon>
        <taxon>Lophotrochozoa</taxon>
        <taxon>Mollusca</taxon>
        <taxon>Gastropoda</taxon>
        <taxon>Patellogastropoda</taxon>
        <taxon>Patelloidea</taxon>
        <taxon>Patellidae</taxon>
        <taxon>Patella</taxon>
    </lineage>
</organism>
<protein>
    <submittedName>
        <fullName evidence="2">Uncharacterized protein</fullName>
    </submittedName>
</protein>
<proteinExistence type="predicted"/>
<dbReference type="AlphaFoldDB" id="A0AAN8FW13"/>
<gene>
    <name evidence="2" type="ORF">SNE40_022256</name>
</gene>
<sequence length="317" mass="37597">MASEERFYQAFHKYVLDDNPVRRSVSARSIRKFRDPHEALEKILNKTTLTTQRATHGNIITLGGDMLSKNNDDNLEGFERSVQEAVDAAEVRATRELKAALTRLRNQKDEERRCALQKQKEYAERLAQRISDQRDRAEEERMKDLTVKLNQEKQEELHQQWKEAEKVKERAIEKACTELRLELEKVHEAEKDDAVEEALKQANIEFDHREQETIKTTRAICAAEESVRVAQQEAKHADHVERLNKRYEILQDKCRRETEFRMKVEKDFTAMQDDYRRFLDYTDGQFHSDYLMRLRNLGVMLPGRRVNRISYEDIKEL</sequence>
<accession>A0AAN8FW13</accession>
<evidence type="ECO:0000313" key="2">
    <source>
        <dbReference type="EMBL" id="KAK6165307.1"/>
    </source>
</evidence>